<evidence type="ECO:0000313" key="8">
    <source>
        <dbReference type="Proteomes" id="UP000606974"/>
    </source>
</evidence>
<gene>
    <name evidence="7" type="ORF">GJ744_004544</name>
</gene>
<dbReference type="GO" id="GO:0005777">
    <property type="term" value="C:peroxisome"/>
    <property type="evidence" value="ECO:0007669"/>
    <property type="project" value="TreeGrafter"/>
</dbReference>
<reference evidence="7" key="1">
    <citation type="submission" date="2020-02" db="EMBL/GenBank/DDBJ databases">
        <authorList>
            <person name="Palmer J.M."/>
        </authorList>
    </citation>
    <scope>NUCLEOTIDE SEQUENCE</scope>
    <source>
        <strain evidence="7">EPUS1.4</strain>
        <tissue evidence="7">Thallus</tissue>
    </source>
</reference>
<dbReference type="GO" id="GO:0004602">
    <property type="term" value="F:glutathione peroxidase activity"/>
    <property type="evidence" value="ECO:0007669"/>
    <property type="project" value="TreeGrafter"/>
</dbReference>
<dbReference type="Proteomes" id="UP000606974">
    <property type="component" value="Unassembled WGS sequence"/>
</dbReference>
<dbReference type="Gene3D" id="3.40.30.10">
    <property type="entry name" value="Glutaredoxin"/>
    <property type="match status" value="1"/>
</dbReference>
<feature type="domain" description="DSBA-like thioredoxin" evidence="6">
    <location>
        <begin position="6"/>
        <end position="206"/>
    </location>
</feature>
<evidence type="ECO:0000256" key="3">
    <source>
        <dbReference type="ARBA" id="ARBA00047960"/>
    </source>
</evidence>
<evidence type="ECO:0000256" key="5">
    <source>
        <dbReference type="PIRSR" id="PIRSR006386-1"/>
    </source>
</evidence>
<dbReference type="GO" id="GO:0004364">
    <property type="term" value="F:glutathione transferase activity"/>
    <property type="evidence" value="ECO:0007669"/>
    <property type="project" value="UniProtKB-UniRule"/>
</dbReference>
<comment type="caution">
    <text evidence="7">The sequence shown here is derived from an EMBL/GenBank/DDBJ whole genome shotgun (WGS) entry which is preliminary data.</text>
</comment>
<name>A0A8H7AVD7_9EURO</name>
<dbReference type="SUPFAM" id="SSF52833">
    <property type="entry name" value="Thioredoxin-like"/>
    <property type="match status" value="1"/>
</dbReference>
<dbReference type="AlphaFoldDB" id="A0A8H7AVD7"/>
<evidence type="ECO:0000256" key="2">
    <source>
        <dbReference type="ARBA" id="ARBA00022679"/>
    </source>
</evidence>
<dbReference type="OrthoDB" id="4664297at2759"/>
<accession>A0A8H7AVD7</accession>
<keyword evidence="2 4" id="KW-0808">Transferase</keyword>
<evidence type="ECO:0000256" key="4">
    <source>
        <dbReference type="PIRNR" id="PIRNR006386"/>
    </source>
</evidence>
<evidence type="ECO:0000256" key="1">
    <source>
        <dbReference type="ARBA" id="ARBA00006494"/>
    </source>
</evidence>
<evidence type="ECO:0000259" key="6">
    <source>
        <dbReference type="Pfam" id="PF01323"/>
    </source>
</evidence>
<protein>
    <recommendedName>
        <fullName evidence="4">Glutathione S-transferase kappa</fullName>
        <ecNumber evidence="4">2.5.1.18</ecNumber>
    </recommendedName>
</protein>
<dbReference type="Pfam" id="PF01323">
    <property type="entry name" value="DSBA"/>
    <property type="match status" value="1"/>
</dbReference>
<evidence type="ECO:0000313" key="7">
    <source>
        <dbReference type="EMBL" id="KAF7514219.1"/>
    </source>
</evidence>
<dbReference type="EMBL" id="JAACFV010000002">
    <property type="protein sequence ID" value="KAF7514219.1"/>
    <property type="molecule type" value="Genomic_DNA"/>
</dbReference>
<dbReference type="GO" id="GO:0005739">
    <property type="term" value="C:mitochondrion"/>
    <property type="evidence" value="ECO:0007669"/>
    <property type="project" value="TreeGrafter"/>
</dbReference>
<dbReference type="InterPro" id="IPR036249">
    <property type="entry name" value="Thioredoxin-like_sf"/>
</dbReference>
<dbReference type="InterPro" id="IPR051924">
    <property type="entry name" value="GST_Kappa/NadH"/>
</dbReference>
<dbReference type="PIRSF" id="PIRSF006386">
    <property type="entry name" value="HCCAis_GSTk"/>
    <property type="match status" value="1"/>
</dbReference>
<organism evidence="7 8">
    <name type="scientific">Endocarpon pusillum</name>
    <dbReference type="NCBI Taxonomy" id="364733"/>
    <lineage>
        <taxon>Eukaryota</taxon>
        <taxon>Fungi</taxon>
        <taxon>Dikarya</taxon>
        <taxon>Ascomycota</taxon>
        <taxon>Pezizomycotina</taxon>
        <taxon>Eurotiomycetes</taxon>
        <taxon>Chaetothyriomycetidae</taxon>
        <taxon>Verrucariales</taxon>
        <taxon>Verrucariaceae</taxon>
        <taxon>Endocarpon</taxon>
    </lineage>
</organism>
<dbReference type="PANTHER" id="PTHR42943:SF2">
    <property type="entry name" value="GLUTATHIONE S-TRANSFERASE KAPPA 1"/>
    <property type="match status" value="1"/>
</dbReference>
<dbReference type="InterPro" id="IPR001853">
    <property type="entry name" value="DSBA-like_thioredoxin_dom"/>
</dbReference>
<dbReference type="FunFam" id="3.40.30.10:FF:000096">
    <property type="entry name" value="Glutathione S-transferase kappa"/>
    <property type="match status" value="1"/>
</dbReference>
<dbReference type="InterPro" id="IPR014440">
    <property type="entry name" value="HCCAis_GSTk"/>
</dbReference>
<dbReference type="PANTHER" id="PTHR42943">
    <property type="entry name" value="GLUTATHIONE S-TRANSFERASE KAPPA"/>
    <property type="match status" value="1"/>
</dbReference>
<keyword evidence="8" id="KW-1185">Reference proteome</keyword>
<proteinExistence type="inferred from homology"/>
<sequence length="228" mass="25405">MATPKITLYLDVVSPFGYLAYYVLRHSPIFRPCEIEYVPVFLGGLMKACNNTPPLEITNKNKWISRERLRWASLFNIPITRTLPPNFPPLTLQVQRVLTALQLCSPSSLPTAFDALYHCYFVEGNPDINNPSTFGPVLEKALGKELAVKVMEDGKEDNAKNKLKENTDRAFVGGAFGMPWFECVNSKGETEGFWGFDHLGQVARFLELNGQGGGKVETGLVEGMKAML</sequence>
<dbReference type="GO" id="GO:0006749">
    <property type="term" value="P:glutathione metabolic process"/>
    <property type="evidence" value="ECO:0007669"/>
    <property type="project" value="TreeGrafter"/>
</dbReference>
<comment type="similarity">
    <text evidence="1 4">Belongs to the GST superfamily. Kappa family.</text>
</comment>
<dbReference type="EC" id="2.5.1.18" evidence="4"/>
<comment type="catalytic activity">
    <reaction evidence="3 4">
        <text>RX + glutathione = an S-substituted glutathione + a halide anion + H(+)</text>
        <dbReference type="Rhea" id="RHEA:16437"/>
        <dbReference type="ChEBI" id="CHEBI:15378"/>
        <dbReference type="ChEBI" id="CHEBI:16042"/>
        <dbReference type="ChEBI" id="CHEBI:17792"/>
        <dbReference type="ChEBI" id="CHEBI:57925"/>
        <dbReference type="ChEBI" id="CHEBI:90779"/>
        <dbReference type="EC" id="2.5.1.18"/>
    </reaction>
</comment>
<feature type="active site" description="Nucleophile" evidence="5">
    <location>
        <position position="14"/>
    </location>
</feature>